<name>A0A8S9YD14_9TREM</name>
<dbReference type="Proteomes" id="UP000822476">
    <property type="component" value="Unassembled WGS sequence"/>
</dbReference>
<dbReference type="AlphaFoldDB" id="A0A8S9YD14"/>
<feature type="compositionally biased region" description="Basic and acidic residues" evidence="1">
    <location>
        <begin position="289"/>
        <end position="298"/>
    </location>
</feature>
<reference evidence="2" key="1">
    <citation type="submission" date="2019-07" db="EMBL/GenBank/DDBJ databases">
        <title>Annotation for the trematode Paragonimus miyazaki's.</title>
        <authorList>
            <person name="Choi Y.-J."/>
        </authorList>
    </citation>
    <scope>NUCLEOTIDE SEQUENCE</scope>
    <source>
        <strain evidence="2">Japan</strain>
    </source>
</reference>
<protein>
    <submittedName>
        <fullName evidence="2">Uncharacterized protein</fullName>
    </submittedName>
</protein>
<keyword evidence="3" id="KW-1185">Reference proteome</keyword>
<comment type="caution">
    <text evidence="2">The sequence shown here is derived from an EMBL/GenBank/DDBJ whole genome shotgun (WGS) entry which is preliminary data.</text>
</comment>
<evidence type="ECO:0000313" key="2">
    <source>
        <dbReference type="EMBL" id="KAF7234221.1"/>
    </source>
</evidence>
<feature type="region of interest" description="Disordered" evidence="1">
    <location>
        <begin position="211"/>
        <end position="298"/>
    </location>
</feature>
<organism evidence="2 3">
    <name type="scientific">Paragonimus skrjabini miyazakii</name>
    <dbReference type="NCBI Taxonomy" id="59628"/>
    <lineage>
        <taxon>Eukaryota</taxon>
        <taxon>Metazoa</taxon>
        <taxon>Spiralia</taxon>
        <taxon>Lophotrochozoa</taxon>
        <taxon>Platyhelminthes</taxon>
        <taxon>Trematoda</taxon>
        <taxon>Digenea</taxon>
        <taxon>Plagiorchiida</taxon>
        <taxon>Troglotremata</taxon>
        <taxon>Troglotrematidae</taxon>
        <taxon>Paragonimus</taxon>
    </lineage>
</organism>
<proteinExistence type="predicted"/>
<dbReference type="EMBL" id="JTDE01011108">
    <property type="protein sequence ID" value="KAF7234221.1"/>
    <property type="molecule type" value="Genomic_DNA"/>
</dbReference>
<sequence>MPTAVMKKPRHIYALQVTRQLVDNPARLSDYVSASGAQVTERELNFLRKFLSSNYLKRSFELIDELTGGSNFTPLVRDLRPASPTERDSLQALSDLWTELEAFVMQTREDDEPEAHELYDLLADPYIREVLVAYDDIANHRYQMEELDLIEIYTEPEPLRKSLSTERVSSKHEKINRSRDLLVQPEELIDDSLVEVTAISEDPNRRVSASNSDFVVVNLPPDQDLNESDDGSPEYRSRTTQKPTATGGTVDRPGINVAKLASRFESQTTTSIPSRASDKSSLKTHRSSTPKESKVRLH</sequence>
<feature type="compositionally biased region" description="Polar residues" evidence="1">
    <location>
        <begin position="264"/>
        <end position="274"/>
    </location>
</feature>
<dbReference type="OrthoDB" id="65789at2759"/>
<evidence type="ECO:0000313" key="3">
    <source>
        <dbReference type="Proteomes" id="UP000822476"/>
    </source>
</evidence>
<evidence type="ECO:0000256" key="1">
    <source>
        <dbReference type="SAM" id="MobiDB-lite"/>
    </source>
</evidence>
<gene>
    <name evidence="2" type="ORF">EG68_12200</name>
</gene>
<accession>A0A8S9YD14</accession>
<feature type="compositionally biased region" description="Polar residues" evidence="1">
    <location>
        <begin position="238"/>
        <end position="247"/>
    </location>
</feature>